<evidence type="ECO:0000313" key="1">
    <source>
        <dbReference type="EMBL" id="SFP57281.1"/>
    </source>
</evidence>
<gene>
    <name evidence="1" type="ORF">SAMN05444277_101227</name>
</gene>
<dbReference type="Proteomes" id="UP000199031">
    <property type="component" value="Unassembled WGS sequence"/>
</dbReference>
<keyword evidence="2" id="KW-1185">Reference proteome</keyword>
<dbReference type="OrthoDB" id="686269at2"/>
<reference evidence="1 2" key="1">
    <citation type="submission" date="2016-10" db="EMBL/GenBank/DDBJ databases">
        <authorList>
            <person name="de Groot N.N."/>
        </authorList>
    </citation>
    <scope>NUCLEOTIDE SEQUENCE [LARGE SCALE GENOMIC DNA]</scope>
    <source>
        <strain evidence="1 2">DSM 28286</strain>
    </source>
</reference>
<name>A0A1I5RG63_9BACT</name>
<accession>A0A1I5RG63</accession>
<organism evidence="1 2">
    <name type="scientific">Parafilimonas terrae</name>
    <dbReference type="NCBI Taxonomy" id="1465490"/>
    <lineage>
        <taxon>Bacteria</taxon>
        <taxon>Pseudomonadati</taxon>
        <taxon>Bacteroidota</taxon>
        <taxon>Chitinophagia</taxon>
        <taxon>Chitinophagales</taxon>
        <taxon>Chitinophagaceae</taxon>
        <taxon>Parafilimonas</taxon>
    </lineage>
</organism>
<dbReference type="STRING" id="1465490.SAMN05444277_101227"/>
<dbReference type="AlphaFoldDB" id="A0A1I5RG63"/>
<evidence type="ECO:0000313" key="2">
    <source>
        <dbReference type="Proteomes" id="UP000199031"/>
    </source>
</evidence>
<protein>
    <submittedName>
        <fullName evidence="1">Uncharacterized protein</fullName>
    </submittedName>
</protein>
<dbReference type="EMBL" id="FOXQ01000001">
    <property type="protein sequence ID" value="SFP57281.1"/>
    <property type="molecule type" value="Genomic_DNA"/>
</dbReference>
<proteinExistence type="predicted"/>
<sequence length="62" mass="7413">MRTEFISLFAELNAMELENLTRETKETIAADVHVDNKKTVFTAANLWSIHNRRRERTSRRYM</sequence>
<dbReference type="RefSeq" id="WP_090653647.1">
    <property type="nucleotide sequence ID" value="NZ_FOXQ01000001.1"/>
</dbReference>